<dbReference type="InterPro" id="IPR000253">
    <property type="entry name" value="FHA_dom"/>
</dbReference>
<dbReference type="EMBL" id="AP019302">
    <property type="protein sequence ID" value="BBH05436.1"/>
    <property type="molecule type" value="Genomic_DNA"/>
</dbReference>
<dbReference type="SUPFAM" id="SSF49879">
    <property type="entry name" value="SMAD/FHA domain"/>
    <property type="match status" value="1"/>
</dbReference>
<dbReference type="PANTHER" id="PTHR23308">
    <property type="entry name" value="NUCLEAR INHIBITOR OF PROTEIN PHOSPHATASE-1"/>
    <property type="match status" value="1"/>
</dbReference>
<feature type="region of interest" description="Disordered" evidence="1">
    <location>
        <begin position="232"/>
        <end position="256"/>
    </location>
</feature>
<dbReference type="Gene3D" id="2.60.200.20">
    <property type="match status" value="1"/>
</dbReference>
<evidence type="ECO:0000256" key="1">
    <source>
        <dbReference type="SAM" id="MobiDB-lite"/>
    </source>
</evidence>
<dbReference type="AlphaFoldDB" id="A0A4Y1RNH2"/>
<organism evidence="3">
    <name type="scientific">Prunus dulcis</name>
    <name type="common">Almond</name>
    <name type="synonym">Amygdalus dulcis</name>
    <dbReference type="NCBI Taxonomy" id="3755"/>
    <lineage>
        <taxon>Eukaryota</taxon>
        <taxon>Viridiplantae</taxon>
        <taxon>Streptophyta</taxon>
        <taxon>Embryophyta</taxon>
        <taxon>Tracheophyta</taxon>
        <taxon>Spermatophyta</taxon>
        <taxon>Magnoliopsida</taxon>
        <taxon>eudicotyledons</taxon>
        <taxon>Gunneridae</taxon>
        <taxon>Pentapetalae</taxon>
        <taxon>rosids</taxon>
        <taxon>fabids</taxon>
        <taxon>Rosales</taxon>
        <taxon>Rosaceae</taxon>
        <taxon>Amygdaloideae</taxon>
        <taxon>Amygdaleae</taxon>
        <taxon>Prunus</taxon>
    </lineage>
</organism>
<feature type="domain" description="FHA" evidence="2">
    <location>
        <begin position="149"/>
        <end position="199"/>
    </location>
</feature>
<protein>
    <submittedName>
        <fullName evidence="3">SMAD/FHA domain-containing protein</fullName>
    </submittedName>
</protein>
<reference evidence="3" key="1">
    <citation type="journal article" date="2019" name="Science">
        <title>Mutation of a bHLH transcription factor allowed almond domestication.</title>
        <authorList>
            <person name="Sanchez-Perez R."/>
            <person name="Pavan S."/>
            <person name="Mazzeo R."/>
            <person name="Moldovan C."/>
            <person name="Aiese Cigliano R."/>
            <person name="Del Cueto J."/>
            <person name="Ricciardi F."/>
            <person name="Lotti C."/>
            <person name="Ricciardi L."/>
            <person name="Dicenta F."/>
            <person name="Lopez-Marques R.L."/>
            <person name="Lindberg Moller B."/>
        </authorList>
    </citation>
    <scope>NUCLEOTIDE SEQUENCE</scope>
</reference>
<sequence length="256" mass="27447">MCICHTKRSGMEITAQHHLSISHTKLPRPSSSSSFRASAASLLASTTSLPFQCSNNILQGQGVLRIKGKQLRSTFGPIYASSSKAQSPPPPQKWLLEPVGYTIIRGGLEGVLNSKPSSRRFGTDRDGDTRHIGFKVPMPSAFEISADEVTVGRLPEEADMVIPVATVSGVHARIQKKEGKLLVTDLDSTNGTFIDDKRLSAGVVATVPPGSCLTFGDEHLAVFRVSKLENVEAASNPDPSEDKIEADIPNENAKTS</sequence>
<dbReference type="FunFam" id="2.60.200.20:FF:000063">
    <property type="entry name" value="Predicted protein"/>
    <property type="match status" value="1"/>
</dbReference>
<evidence type="ECO:0000313" key="3">
    <source>
        <dbReference type="EMBL" id="BBH05436.1"/>
    </source>
</evidence>
<dbReference type="CDD" id="cd00060">
    <property type="entry name" value="FHA"/>
    <property type="match status" value="1"/>
</dbReference>
<name>A0A4Y1RNH2_PRUDU</name>
<accession>A0A4Y1RNH2</accession>
<gene>
    <name evidence="3" type="ORF">Prudu_016814</name>
</gene>
<dbReference type="PROSITE" id="PS50006">
    <property type="entry name" value="FHA_DOMAIN"/>
    <property type="match status" value="1"/>
</dbReference>
<dbReference type="Pfam" id="PF00498">
    <property type="entry name" value="FHA"/>
    <property type="match status" value="1"/>
</dbReference>
<evidence type="ECO:0000259" key="2">
    <source>
        <dbReference type="PROSITE" id="PS50006"/>
    </source>
</evidence>
<dbReference type="InterPro" id="IPR008984">
    <property type="entry name" value="SMAD_FHA_dom_sf"/>
</dbReference>
<dbReference type="SMART" id="SM00240">
    <property type="entry name" value="FHA"/>
    <property type="match status" value="1"/>
</dbReference>
<proteinExistence type="predicted"/>
<dbReference type="InterPro" id="IPR050923">
    <property type="entry name" value="Cell_Proc_Reg/RNA_Proc"/>
</dbReference>